<dbReference type="Proteomes" id="UP001150217">
    <property type="component" value="Unassembled WGS sequence"/>
</dbReference>
<evidence type="ECO:0000313" key="2">
    <source>
        <dbReference type="Proteomes" id="UP001150217"/>
    </source>
</evidence>
<organism evidence="1 2">
    <name type="scientific">Lentinula lateritia</name>
    <dbReference type="NCBI Taxonomy" id="40482"/>
    <lineage>
        <taxon>Eukaryota</taxon>
        <taxon>Fungi</taxon>
        <taxon>Dikarya</taxon>
        <taxon>Basidiomycota</taxon>
        <taxon>Agaricomycotina</taxon>
        <taxon>Agaricomycetes</taxon>
        <taxon>Agaricomycetidae</taxon>
        <taxon>Agaricales</taxon>
        <taxon>Marasmiineae</taxon>
        <taxon>Omphalotaceae</taxon>
        <taxon>Lentinula</taxon>
    </lineage>
</organism>
<sequence length="220" mass="25929">ISRIVNLLSTKLELGSPMISLYLLQNPDHYTSHNFVPFYWKTYVSAARSAFEENEAGSAPKVVLTKRWDKLVGLSSSYDYTHRPIEHESYNLYDWVRTFYRISKHKKSHDEYSNHLSFTAGHPLHDTHSVSTRRNASMTIPNFIGSLPRPDKDDREYYCCTMLVLFHPWRSGENLKTNDQSWHDTFENCDFAPQCLLYMKNMNIRFECLDARDDFRTQLK</sequence>
<evidence type="ECO:0000313" key="1">
    <source>
        <dbReference type="EMBL" id="KAJ4491057.1"/>
    </source>
</evidence>
<reference evidence="1" key="1">
    <citation type="submission" date="2022-08" db="EMBL/GenBank/DDBJ databases">
        <title>A Global Phylogenomic Analysis of the Shiitake Genus Lentinula.</title>
        <authorList>
            <consortium name="DOE Joint Genome Institute"/>
            <person name="Sierra-Patev S."/>
            <person name="Min B."/>
            <person name="Naranjo-Ortiz M."/>
            <person name="Looney B."/>
            <person name="Konkel Z."/>
            <person name="Slot J.C."/>
            <person name="Sakamoto Y."/>
            <person name="Steenwyk J.L."/>
            <person name="Rokas A."/>
            <person name="Carro J."/>
            <person name="Camarero S."/>
            <person name="Ferreira P."/>
            <person name="Molpeceres G."/>
            <person name="Ruiz-Duenas F.J."/>
            <person name="Serrano A."/>
            <person name="Henrissat B."/>
            <person name="Drula E."/>
            <person name="Hughes K.W."/>
            <person name="Mata J.L."/>
            <person name="Ishikawa N.K."/>
            <person name="Vargas-Isla R."/>
            <person name="Ushijima S."/>
            <person name="Smith C.A."/>
            <person name="Ahrendt S."/>
            <person name="Andreopoulos W."/>
            <person name="He G."/>
            <person name="Labutti K."/>
            <person name="Lipzen A."/>
            <person name="Ng V."/>
            <person name="Riley R."/>
            <person name="Sandor L."/>
            <person name="Barry K."/>
            <person name="Martinez A.T."/>
            <person name="Xiao Y."/>
            <person name="Gibbons J.G."/>
            <person name="Terashima K."/>
            <person name="Grigoriev I.V."/>
            <person name="Hibbett D.S."/>
        </authorList>
    </citation>
    <scope>NUCLEOTIDE SEQUENCE</scope>
    <source>
        <strain evidence="1">RHP3577 ss4</strain>
    </source>
</reference>
<comment type="caution">
    <text evidence="1">The sequence shown here is derived from an EMBL/GenBank/DDBJ whole genome shotgun (WGS) entry which is preliminary data.</text>
</comment>
<accession>A0ABQ8VFQ3</accession>
<proteinExistence type="predicted"/>
<feature type="non-terminal residue" evidence="1">
    <location>
        <position position="220"/>
    </location>
</feature>
<keyword evidence="2" id="KW-1185">Reference proteome</keyword>
<name>A0ABQ8VFQ3_9AGAR</name>
<feature type="non-terminal residue" evidence="1">
    <location>
        <position position="1"/>
    </location>
</feature>
<gene>
    <name evidence="1" type="ORF">C8R41DRAFT_712730</name>
</gene>
<protein>
    <submittedName>
        <fullName evidence="1">Uncharacterized protein</fullName>
    </submittedName>
</protein>
<dbReference type="EMBL" id="JANVFT010000042">
    <property type="protein sequence ID" value="KAJ4491057.1"/>
    <property type="molecule type" value="Genomic_DNA"/>
</dbReference>